<dbReference type="PROSITE" id="PS50297">
    <property type="entry name" value="ANK_REP_REGION"/>
    <property type="match status" value="1"/>
</dbReference>
<proteinExistence type="predicted"/>
<dbReference type="InterPro" id="IPR052452">
    <property type="entry name" value="Ankyrin-MYND_dom_contain_2"/>
</dbReference>
<name>A0ABQ7IEM6_9HELO</name>
<protein>
    <recommendedName>
        <fullName evidence="4">Fungal N-terminal domain-containing protein</fullName>
    </recommendedName>
</protein>
<keyword evidence="1" id="KW-0040">ANK repeat</keyword>
<feature type="repeat" description="ANK" evidence="1">
    <location>
        <begin position="357"/>
        <end position="389"/>
    </location>
</feature>
<dbReference type="EMBL" id="RCSX01000022">
    <property type="protein sequence ID" value="KAF7921602.1"/>
    <property type="molecule type" value="Genomic_DNA"/>
</dbReference>
<evidence type="ECO:0008006" key="4">
    <source>
        <dbReference type="Google" id="ProtNLM"/>
    </source>
</evidence>
<keyword evidence="3" id="KW-1185">Reference proteome</keyword>
<dbReference type="GeneID" id="62235222"/>
<dbReference type="SUPFAM" id="SSF48403">
    <property type="entry name" value="Ankyrin repeat"/>
    <property type="match status" value="1"/>
</dbReference>
<dbReference type="Gene3D" id="1.25.40.20">
    <property type="entry name" value="Ankyrin repeat-containing domain"/>
    <property type="match status" value="1"/>
</dbReference>
<dbReference type="Pfam" id="PF00023">
    <property type="entry name" value="Ank"/>
    <property type="match status" value="1"/>
</dbReference>
<dbReference type="PROSITE" id="PS50088">
    <property type="entry name" value="ANK_REPEAT"/>
    <property type="match status" value="1"/>
</dbReference>
<organism evidence="2 3">
    <name type="scientific">Botrytis deweyae</name>
    <dbReference type="NCBI Taxonomy" id="2478750"/>
    <lineage>
        <taxon>Eukaryota</taxon>
        <taxon>Fungi</taxon>
        <taxon>Dikarya</taxon>
        <taxon>Ascomycota</taxon>
        <taxon>Pezizomycotina</taxon>
        <taxon>Leotiomycetes</taxon>
        <taxon>Helotiales</taxon>
        <taxon>Sclerotiniaceae</taxon>
        <taxon>Botrytis</taxon>
    </lineage>
</organism>
<comment type="caution">
    <text evidence="2">The sequence shown here is derived from an EMBL/GenBank/DDBJ whole genome shotgun (WGS) entry which is preliminary data.</text>
</comment>
<gene>
    <name evidence="2" type="ORF">EAE98_008449</name>
</gene>
<dbReference type="PANTHER" id="PTHR24150">
    <property type="entry name" value="ANKYRIN REPEAT AND MYND DOMAIN-CONTAINING PROTEIN 2"/>
    <property type="match status" value="1"/>
</dbReference>
<accession>A0ABQ7IEM6</accession>
<dbReference type="PANTHER" id="PTHR24150:SF8">
    <property type="entry name" value="ANKYRIN REPEAT AND MYND DOMAIN-CONTAINING PROTEIN 2"/>
    <property type="match status" value="1"/>
</dbReference>
<evidence type="ECO:0000313" key="3">
    <source>
        <dbReference type="Proteomes" id="UP000783213"/>
    </source>
</evidence>
<reference evidence="2 3" key="1">
    <citation type="journal article" date="2020" name="Genome Biol. Evol.">
        <title>Comparative genomics of Sclerotiniaceae.</title>
        <authorList>
            <person name="Valero Jimenez C.A."/>
            <person name="Steentjes M."/>
            <person name="Scholten O.E."/>
            <person name="Van Kan J.A.L."/>
        </authorList>
    </citation>
    <scope>NUCLEOTIDE SEQUENCE [LARGE SCALE GENOMIC DNA]</scope>
    <source>
        <strain evidence="2 3">B1</strain>
    </source>
</reference>
<dbReference type="Proteomes" id="UP000783213">
    <property type="component" value="Unassembled WGS sequence"/>
</dbReference>
<dbReference type="RefSeq" id="XP_038807531.1">
    <property type="nucleotide sequence ID" value="XM_038956072.1"/>
</dbReference>
<dbReference type="InterPro" id="IPR002110">
    <property type="entry name" value="Ankyrin_rpt"/>
</dbReference>
<dbReference type="InterPro" id="IPR036770">
    <property type="entry name" value="Ankyrin_rpt-contain_sf"/>
</dbReference>
<sequence length="764" mass="87211">MDGLSSASAVFAVVSVAVQLAETIHKLVDFWKAVEDAPDNIASIFRELGLLSKILTQSHELAQLHSFSDIFDEALKDCCSKILKLHSKVEDTRQNLNSSKLRKRKWAAWKIVLQRSEIDSLQKSISEAKTNILHIQVNSLLARPPNISNVYQIFQQSSQLSTQIPERMQITEQQLAKILTEKHIPSSLSAGCLDKKPVHFRPDSIGQVFTRQDDDKRCNQSPLECAVALSPKPREIGSRKRNVYVYKRRQITGPFSNFWKESLRSTEEVVHASGVKETVEEESQLIIYPSKWLAKLGVRYGIELSILASRGWRYSFQPFRAVPESSLIFQFCREGNLGGVRTLLSRGDASPYDRDPLGRTPLWYAALHHQMDISMLLLSEGADVQVGEWTKRIKPIGALYLGECNDVKLKIAMADLLGRYDTEDEEFRYHIIQRFLLFFRHGKKLGLSYTERNEAALSIVQQIGFLYLRTPADLCRFLWSYILPFLYDGPVLQWVLHSVPGKIHNIEQRPILHDALKKGLLLRDYLGTKALVDKTTTADLHLCFEGLSNYPSILGETPTMLAMYSRRGFLVWRTILRDLEFDISDFVTRELAAMKSQYDGWTQDTLMELFEKELPVSPLPEPDSQNLPGIHDCDRCQRPVTIGNIHQKVDLEWRRTLRSIRTGKKNAQIVDHDSSLAGEIGATIIDRTDKNTTETSFDSLPYRLVCPYDCEDGVCVAWEYEGCEPPNFPPYIPKEERDRLRQLRLAEEEAKCPTYTMPGAFSVQ</sequence>
<evidence type="ECO:0000313" key="2">
    <source>
        <dbReference type="EMBL" id="KAF7921602.1"/>
    </source>
</evidence>
<evidence type="ECO:0000256" key="1">
    <source>
        <dbReference type="PROSITE-ProRule" id="PRU00023"/>
    </source>
</evidence>